<dbReference type="RefSeq" id="XP_067078574.1">
    <property type="nucleotide sequence ID" value="XM_067222473.1"/>
</dbReference>
<evidence type="ECO:0000256" key="1">
    <source>
        <dbReference type="PROSITE-ProRule" id="PRU00176"/>
    </source>
</evidence>
<dbReference type="Pfam" id="PF00076">
    <property type="entry name" value="RRM_1"/>
    <property type="match status" value="1"/>
</dbReference>
<dbReference type="PROSITE" id="PS50102">
    <property type="entry name" value="RRM"/>
    <property type="match status" value="1"/>
</dbReference>
<dbReference type="GeneID" id="92380791"/>
<dbReference type="InterPro" id="IPR012677">
    <property type="entry name" value="Nucleotide-bd_a/b_plait_sf"/>
</dbReference>
<accession>A0A1G4I5R4</accession>
<keyword evidence="4" id="KW-1185">Reference proteome</keyword>
<name>A0A1G4I5R4_TRYEQ</name>
<dbReference type="Gene3D" id="3.30.70.330">
    <property type="match status" value="1"/>
</dbReference>
<sequence>MITEGAATPCAEVPAIRRVRRTRSRFERLVRPEDVAPGEPTPSVEGWVLFLTNLPPNTTMDHITDLFVTREGEGLWNVREVKMPLDKNCECCGYALVELEKREAFEAALRDMEGMTLSFAEGEPPNGEDAWRLHIAPTFLGEKDDEEEELVAGGKRERE</sequence>
<dbReference type="CDD" id="cd00590">
    <property type="entry name" value="RRM_SF"/>
    <property type="match status" value="1"/>
</dbReference>
<protein>
    <submittedName>
        <fullName evidence="3">RNA-binding protein, putative</fullName>
    </submittedName>
</protein>
<dbReference type="GO" id="GO:0003723">
    <property type="term" value="F:RNA binding"/>
    <property type="evidence" value="ECO:0007669"/>
    <property type="project" value="UniProtKB-UniRule"/>
</dbReference>
<keyword evidence="1" id="KW-0694">RNA-binding</keyword>
<dbReference type="SUPFAM" id="SSF54928">
    <property type="entry name" value="RNA-binding domain, RBD"/>
    <property type="match status" value="1"/>
</dbReference>
<dbReference type="AlphaFoldDB" id="A0A1G4I5R4"/>
<dbReference type="InterPro" id="IPR000504">
    <property type="entry name" value="RRM_dom"/>
</dbReference>
<evidence type="ECO:0000313" key="4">
    <source>
        <dbReference type="Proteomes" id="UP000195570"/>
    </source>
</evidence>
<dbReference type="SMART" id="SM00360">
    <property type="entry name" value="RRM"/>
    <property type="match status" value="1"/>
</dbReference>
<dbReference type="VEuPathDB" id="TriTrypDB:TEOVI_000685700"/>
<organism evidence="3 4">
    <name type="scientific">Trypanosoma equiperdum</name>
    <dbReference type="NCBI Taxonomy" id="5694"/>
    <lineage>
        <taxon>Eukaryota</taxon>
        <taxon>Discoba</taxon>
        <taxon>Euglenozoa</taxon>
        <taxon>Kinetoplastea</taxon>
        <taxon>Metakinetoplastina</taxon>
        <taxon>Trypanosomatida</taxon>
        <taxon>Trypanosomatidae</taxon>
        <taxon>Trypanosoma</taxon>
    </lineage>
</organism>
<proteinExistence type="predicted"/>
<dbReference type="Proteomes" id="UP000195570">
    <property type="component" value="Unassembled WGS sequence"/>
</dbReference>
<dbReference type="InterPro" id="IPR035979">
    <property type="entry name" value="RBD_domain_sf"/>
</dbReference>
<evidence type="ECO:0000259" key="2">
    <source>
        <dbReference type="PROSITE" id="PS50102"/>
    </source>
</evidence>
<comment type="caution">
    <text evidence="3">The sequence shown here is derived from an EMBL/GenBank/DDBJ whole genome shotgun (WGS) entry which is preliminary data.</text>
</comment>
<evidence type="ECO:0000313" key="3">
    <source>
        <dbReference type="EMBL" id="SCU67230.1"/>
    </source>
</evidence>
<reference evidence="3" key="1">
    <citation type="submission" date="2016-09" db="EMBL/GenBank/DDBJ databases">
        <authorList>
            <person name="Hebert L."/>
            <person name="Moumen B."/>
        </authorList>
    </citation>
    <scope>NUCLEOTIDE SEQUENCE [LARGE SCALE GENOMIC DNA]</scope>
    <source>
        <strain evidence="3">OVI</strain>
    </source>
</reference>
<gene>
    <name evidence="3" type="ORF">TEOVI_000685700</name>
</gene>
<dbReference type="EMBL" id="CZPT02000704">
    <property type="protein sequence ID" value="SCU67230.1"/>
    <property type="molecule type" value="Genomic_DNA"/>
</dbReference>
<feature type="domain" description="RRM" evidence="2">
    <location>
        <begin position="47"/>
        <end position="124"/>
    </location>
</feature>